<evidence type="ECO:0000313" key="1">
    <source>
        <dbReference type="EMBL" id="MDT3425772.1"/>
    </source>
</evidence>
<evidence type="ECO:0000313" key="2">
    <source>
        <dbReference type="Proteomes" id="UP001248709"/>
    </source>
</evidence>
<proteinExistence type="predicted"/>
<dbReference type="RefSeq" id="WP_025702869.1">
    <property type="nucleotide sequence ID" value="NZ_JAUSUY010000004.1"/>
</dbReference>
<dbReference type="Proteomes" id="UP001248709">
    <property type="component" value="Unassembled WGS sequence"/>
</dbReference>
<gene>
    <name evidence="1" type="ORF">J2Z22_001291</name>
</gene>
<name>A0ABU3H4L9_9BACL</name>
<comment type="caution">
    <text evidence="1">The sequence shown here is derived from an EMBL/GenBank/DDBJ whole genome shotgun (WGS) entry which is preliminary data.</text>
</comment>
<keyword evidence="2" id="KW-1185">Reference proteome</keyword>
<dbReference type="EMBL" id="JAUSUY010000004">
    <property type="protein sequence ID" value="MDT3425772.1"/>
    <property type="molecule type" value="Genomic_DNA"/>
</dbReference>
<reference evidence="1 2" key="1">
    <citation type="submission" date="2023-07" db="EMBL/GenBank/DDBJ databases">
        <title>Genomic Encyclopedia of Type Strains, Phase IV (KMG-IV): sequencing the most valuable type-strain genomes for metagenomic binning, comparative biology and taxonomic classification.</title>
        <authorList>
            <person name="Goeker M."/>
        </authorList>
    </citation>
    <scope>NUCLEOTIDE SEQUENCE [LARGE SCALE GENOMIC DNA]</scope>
    <source>
        <strain evidence="1 2">T98</strain>
    </source>
</reference>
<sequence>MSDFGKIIDDGAVSFVGRGTLKKDGEVLNIYRGNGMTVATKPNGEFATLLESGKGMDVNIQFVP</sequence>
<accession>A0ABU3H4L9</accession>
<protein>
    <submittedName>
        <fullName evidence="1">Uncharacterized protein</fullName>
    </submittedName>
</protein>
<organism evidence="1 2">
    <name type="scientific">Paenibacillus forsythiae</name>
    <dbReference type="NCBI Taxonomy" id="365616"/>
    <lineage>
        <taxon>Bacteria</taxon>
        <taxon>Bacillati</taxon>
        <taxon>Bacillota</taxon>
        <taxon>Bacilli</taxon>
        <taxon>Bacillales</taxon>
        <taxon>Paenibacillaceae</taxon>
        <taxon>Paenibacillus</taxon>
    </lineage>
</organism>